<dbReference type="GO" id="GO:0016740">
    <property type="term" value="F:transferase activity"/>
    <property type="evidence" value="ECO:0007669"/>
    <property type="project" value="UniProtKB-KW"/>
</dbReference>
<keyword evidence="1" id="KW-0808">Transferase</keyword>
<proteinExistence type="predicted"/>
<protein>
    <submittedName>
        <fullName evidence="1">Group 1 glycosyl transferase</fullName>
    </submittedName>
</protein>
<reference evidence="1 2" key="1">
    <citation type="submission" date="2018-04" db="EMBL/GenBank/DDBJ databases">
        <title>Cupriavidus necator CR12 genome sequencing and assembly.</title>
        <authorList>
            <person name="Ben Fekih I."/>
            <person name="Mazhar H.S."/>
            <person name="Bello S.K."/>
            <person name="Rensing C."/>
        </authorList>
    </citation>
    <scope>NUCLEOTIDE SEQUENCE [LARGE SCALE GENOMIC DNA]</scope>
    <source>
        <strain evidence="1 2">CR12</strain>
    </source>
</reference>
<organism evidence="1 2">
    <name type="scientific">Cupriavidus necator</name>
    <name type="common">Alcaligenes eutrophus</name>
    <name type="synonym">Ralstonia eutropha</name>
    <dbReference type="NCBI Taxonomy" id="106590"/>
    <lineage>
        <taxon>Bacteria</taxon>
        <taxon>Pseudomonadati</taxon>
        <taxon>Pseudomonadota</taxon>
        <taxon>Betaproteobacteria</taxon>
        <taxon>Burkholderiales</taxon>
        <taxon>Burkholderiaceae</taxon>
        <taxon>Cupriavidus</taxon>
    </lineage>
</organism>
<dbReference type="Proteomes" id="UP000253501">
    <property type="component" value="Unassembled WGS sequence"/>
</dbReference>
<comment type="caution">
    <text evidence="1">The sequence shown here is derived from an EMBL/GenBank/DDBJ whole genome shotgun (WGS) entry which is preliminary data.</text>
</comment>
<dbReference type="SUPFAM" id="SSF53756">
    <property type="entry name" value="UDP-Glycosyltransferase/glycogen phosphorylase"/>
    <property type="match status" value="1"/>
</dbReference>
<dbReference type="EMBL" id="QDHA01000123">
    <property type="protein sequence ID" value="RCJ03852.1"/>
    <property type="molecule type" value="Genomic_DNA"/>
</dbReference>
<name>A0A367P7Q1_CUPNE</name>
<sequence length="392" mass="42196">MPDASLFIIEPDFSGHRWRYVEWALQAFAEAGRHCVVVTGEANLGHPLAHALQAGRHPGCAVMALPLLADAGRGAGRVAYVRYWRIFRHLYRQACAAHHAGLVLVPYADYFLWALPLLRSPFGATPWLGITMRAGFHHHRVGVRAPRQPLVNALKTLLFRRALRTPGLKTLLSIDPTLPAWHGNRSGAALAYLADPSPDMTPATQAVARARLGLGPDSGPVLLVYGAITARKGIRELVCALATRTGAPRLVVAGVQDEEIRAWLPAATASLSPPPLVLDRFIPEGQEADLFSACDAVWLGYQGHYGMSGVLVQAYRFGKPVLATADGLIGWFCCGRDLGPVMDDLSVGAIHGALDQLVQPPLPRAGGTGSHAHLLARHTVAEFKLTLRRAAA</sequence>
<evidence type="ECO:0000313" key="2">
    <source>
        <dbReference type="Proteomes" id="UP000253501"/>
    </source>
</evidence>
<evidence type="ECO:0000313" key="1">
    <source>
        <dbReference type="EMBL" id="RCJ03852.1"/>
    </source>
</evidence>
<dbReference type="AlphaFoldDB" id="A0A367P7Q1"/>
<dbReference type="Gene3D" id="3.40.50.2000">
    <property type="entry name" value="Glycogen Phosphorylase B"/>
    <property type="match status" value="1"/>
</dbReference>
<accession>A0A367P7Q1</accession>
<gene>
    <name evidence="1" type="ORF">DDK22_35020</name>
</gene>